<feature type="compositionally biased region" description="Polar residues" evidence="1">
    <location>
        <begin position="38"/>
        <end position="51"/>
    </location>
</feature>
<proteinExistence type="predicted"/>
<protein>
    <submittedName>
        <fullName evidence="2">Uncharacterized protein</fullName>
    </submittedName>
</protein>
<organism evidence="2 3">
    <name type="scientific">Trichonephila clavata</name>
    <name type="common">Joro spider</name>
    <name type="synonym">Nephila clavata</name>
    <dbReference type="NCBI Taxonomy" id="2740835"/>
    <lineage>
        <taxon>Eukaryota</taxon>
        <taxon>Metazoa</taxon>
        <taxon>Ecdysozoa</taxon>
        <taxon>Arthropoda</taxon>
        <taxon>Chelicerata</taxon>
        <taxon>Arachnida</taxon>
        <taxon>Araneae</taxon>
        <taxon>Araneomorphae</taxon>
        <taxon>Entelegynae</taxon>
        <taxon>Araneoidea</taxon>
        <taxon>Nephilidae</taxon>
        <taxon>Trichonephila</taxon>
    </lineage>
</organism>
<evidence type="ECO:0000313" key="3">
    <source>
        <dbReference type="Proteomes" id="UP000887116"/>
    </source>
</evidence>
<name>A0A8X6M7A5_TRICU</name>
<accession>A0A8X6M7A5</accession>
<dbReference type="EMBL" id="BMAO01009907">
    <property type="protein sequence ID" value="GFR33984.1"/>
    <property type="molecule type" value="Genomic_DNA"/>
</dbReference>
<keyword evidence="3" id="KW-1185">Reference proteome</keyword>
<gene>
    <name evidence="2" type="ORF">TNCT_236661</name>
</gene>
<comment type="caution">
    <text evidence="2">The sequence shown here is derived from an EMBL/GenBank/DDBJ whole genome shotgun (WGS) entry which is preliminary data.</text>
</comment>
<evidence type="ECO:0000256" key="1">
    <source>
        <dbReference type="SAM" id="MobiDB-lite"/>
    </source>
</evidence>
<dbReference type="AlphaFoldDB" id="A0A8X6M7A5"/>
<evidence type="ECO:0000313" key="2">
    <source>
        <dbReference type="EMBL" id="GFR33984.1"/>
    </source>
</evidence>
<feature type="region of interest" description="Disordered" evidence="1">
    <location>
        <begin position="28"/>
        <end position="57"/>
    </location>
</feature>
<dbReference type="Proteomes" id="UP000887116">
    <property type="component" value="Unassembled WGS sequence"/>
</dbReference>
<sequence length="94" mass="10803">MKPKQTGIQRTLELERNWNSQITGARTQLNPKLEPEHNWNSQNLSLNNTESAKLEPGKMRRLLKERPVGCFSHARIEQKLICGFPTELIPPSLN</sequence>
<reference evidence="2" key="1">
    <citation type="submission" date="2020-07" db="EMBL/GenBank/DDBJ databases">
        <title>Multicomponent nature underlies the extraordinary mechanical properties of spider dragline silk.</title>
        <authorList>
            <person name="Kono N."/>
            <person name="Nakamura H."/>
            <person name="Mori M."/>
            <person name="Yoshida Y."/>
            <person name="Ohtoshi R."/>
            <person name="Malay A.D."/>
            <person name="Moran D.A.P."/>
            <person name="Tomita M."/>
            <person name="Numata K."/>
            <person name="Arakawa K."/>
        </authorList>
    </citation>
    <scope>NUCLEOTIDE SEQUENCE</scope>
</reference>